<dbReference type="InterPro" id="IPR006521">
    <property type="entry name" value="Tail_protein_I"/>
</dbReference>
<keyword evidence="2" id="KW-1185">Reference proteome</keyword>
<dbReference type="SUPFAM" id="SSF101898">
    <property type="entry name" value="NHL repeat"/>
    <property type="match status" value="1"/>
</dbReference>
<gene>
    <name evidence="1" type="ORF">Acor_55340</name>
</gene>
<dbReference type="EMBL" id="BLAD01000069">
    <property type="protein sequence ID" value="GES03468.1"/>
    <property type="molecule type" value="Genomic_DNA"/>
</dbReference>
<dbReference type="AlphaFoldDB" id="A0A5M3WAD2"/>
<dbReference type="Proteomes" id="UP000334990">
    <property type="component" value="Unassembled WGS sequence"/>
</dbReference>
<dbReference type="OrthoDB" id="370073at2"/>
<name>A0A5M3WAD2_9ACTN</name>
<protein>
    <recommendedName>
        <fullName evidence="3">Phage tail protein</fullName>
    </recommendedName>
</protein>
<sequence>MSDKSGYLRHLPPVLWQDEPEPPEFSLGAMLRIFEKVLTGIDDGVPLPKEALARQVAAVPRLFDPRTTPEEMLPWLASWVALRFPTLQGEYHWDVAQRRRVTGQIAGVYRWRGRHGGLTRYLDLYAAGRIRPRVALDTGARLLALTVPRPGVPALVSGLVTQGPVVIGTKVHAEGVTRPWTIATASDGTLFAGDLGLPAASPVGVRGRVWRLDAGGGPDQAGRPPLPAPVALPVQPTRIVAVAVVPARGARPETLYVLDRPGKLYALPAPFRATATEVATLSAAGTAFDPVAMTVDPGNGDLLVLDRGSGAGTANGPKIITVRFDPVATTRTALPAVQEPLSLFAERDGSLLIGDGGPQEPTGPADLPGGLLRVVRAATPWTVTPVLSAPLTAPTGIARGRDGELYVLDVGLKPFAPSTTDPFIGPVSRDACVLRVDPAAGKAVQITERGQFVYPTGMVAVGDRLIVCDPGQPTTPTDVAGHEPYWCRVQPHLFNVVLHFTADRLPEDPDERHRALVQVVGDIRGIVDAQKPAHTIWNLITAV</sequence>
<accession>A0A5M3WAD2</accession>
<organism evidence="1 2">
    <name type="scientific">Acrocarpospora corrugata</name>
    <dbReference type="NCBI Taxonomy" id="35763"/>
    <lineage>
        <taxon>Bacteria</taxon>
        <taxon>Bacillati</taxon>
        <taxon>Actinomycetota</taxon>
        <taxon>Actinomycetes</taxon>
        <taxon>Streptosporangiales</taxon>
        <taxon>Streptosporangiaceae</taxon>
        <taxon>Acrocarpospora</taxon>
    </lineage>
</organism>
<dbReference type="RefSeq" id="WP_155339632.1">
    <property type="nucleotide sequence ID" value="NZ_BAAABN010000082.1"/>
</dbReference>
<dbReference type="Gene3D" id="2.120.10.30">
    <property type="entry name" value="TolB, C-terminal domain"/>
    <property type="match status" value="1"/>
</dbReference>
<comment type="caution">
    <text evidence="1">The sequence shown here is derived from an EMBL/GenBank/DDBJ whole genome shotgun (WGS) entry which is preliminary data.</text>
</comment>
<proteinExistence type="predicted"/>
<evidence type="ECO:0008006" key="3">
    <source>
        <dbReference type="Google" id="ProtNLM"/>
    </source>
</evidence>
<dbReference type="Pfam" id="PF09684">
    <property type="entry name" value="Tail_P2_I"/>
    <property type="match status" value="1"/>
</dbReference>
<evidence type="ECO:0000313" key="2">
    <source>
        <dbReference type="Proteomes" id="UP000334990"/>
    </source>
</evidence>
<evidence type="ECO:0000313" key="1">
    <source>
        <dbReference type="EMBL" id="GES03468.1"/>
    </source>
</evidence>
<dbReference type="InterPro" id="IPR011042">
    <property type="entry name" value="6-blade_b-propeller_TolB-like"/>
</dbReference>
<reference evidence="1 2" key="1">
    <citation type="submission" date="2019-10" db="EMBL/GenBank/DDBJ databases">
        <title>Whole genome shotgun sequence of Acrocarpospora corrugata NBRC 13972.</title>
        <authorList>
            <person name="Ichikawa N."/>
            <person name="Kimura A."/>
            <person name="Kitahashi Y."/>
            <person name="Komaki H."/>
            <person name="Oguchi A."/>
        </authorList>
    </citation>
    <scope>NUCLEOTIDE SEQUENCE [LARGE SCALE GENOMIC DNA]</scope>
    <source>
        <strain evidence="1 2">NBRC 13972</strain>
    </source>
</reference>